<protein>
    <submittedName>
        <fullName evidence="1">Uncharacterized protein</fullName>
    </submittedName>
</protein>
<gene>
    <name evidence="1" type="ORF">ACFSUE_18755</name>
</gene>
<organism evidence="1 2">
    <name type="scientific">Sporolactobacillus shoreicorticis</name>
    <dbReference type="NCBI Taxonomy" id="1923877"/>
    <lineage>
        <taxon>Bacteria</taxon>
        <taxon>Bacillati</taxon>
        <taxon>Bacillota</taxon>
        <taxon>Bacilli</taxon>
        <taxon>Bacillales</taxon>
        <taxon>Sporolactobacillaceae</taxon>
        <taxon>Sporolactobacillus</taxon>
    </lineage>
</organism>
<dbReference type="EMBL" id="JBHUMQ010000050">
    <property type="protein sequence ID" value="MFD2695646.1"/>
    <property type="molecule type" value="Genomic_DNA"/>
</dbReference>
<dbReference type="RefSeq" id="WP_253062977.1">
    <property type="nucleotide sequence ID" value="NZ_JAMXWM010000017.1"/>
</dbReference>
<keyword evidence="2" id="KW-1185">Reference proteome</keyword>
<sequence>MIIKDGHFVQMDTPSALLKAIDGHVWRVTTTDEQLADYQQNYKVGNIIRRGNGIDLRLLANEKPTRKAVQAVPNLEDLYLYHFDDLNELK</sequence>
<proteinExistence type="predicted"/>
<evidence type="ECO:0000313" key="2">
    <source>
        <dbReference type="Proteomes" id="UP001597399"/>
    </source>
</evidence>
<reference evidence="2" key="1">
    <citation type="journal article" date="2019" name="Int. J. Syst. Evol. Microbiol.">
        <title>The Global Catalogue of Microorganisms (GCM) 10K type strain sequencing project: providing services to taxonomists for standard genome sequencing and annotation.</title>
        <authorList>
            <consortium name="The Broad Institute Genomics Platform"/>
            <consortium name="The Broad Institute Genome Sequencing Center for Infectious Disease"/>
            <person name="Wu L."/>
            <person name="Ma J."/>
        </authorList>
    </citation>
    <scope>NUCLEOTIDE SEQUENCE [LARGE SCALE GENOMIC DNA]</scope>
    <source>
        <strain evidence="2">TISTR 2466</strain>
    </source>
</reference>
<evidence type="ECO:0000313" key="1">
    <source>
        <dbReference type="EMBL" id="MFD2695646.1"/>
    </source>
</evidence>
<name>A0ABW5S796_9BACL</name>
<comment type="caution">
    <text evidence="1">The sequence shown here is derived from an EMBL/GenBank/DDBJ whole genome shotgun (WGS) entry which is preliminary data.</text>
</comment>
<dbReference type="Proteomes" id="UP001597399">
    <property type="component" value="Unassembled WGS sequence"/>
</dbReference>
<accession>A0ABW5S796</accession>